<evidence type="ECO:0000313" key="7">
    <source>
        <dbReference type="EMBL" id="OAD63413.1"/>
    </source>
</evidence>
<name>A0AAP5TA63_9LACO</name>
<dbReference type="GO" id="GO:0006633">
    <property type="term" value="P:fatty acid biosynthetic process"/>
    <property type="evidence" value="ECO:0007669"/>
    <property type="project" value="TreeGrafter"/>
</dbReference>
<protein>
    <recommendedName>
        <fullName evidence="1">[acyl-carrier-protein] S-malonyltransferase</fullName>
        <ecNumber evidence="1">2.3.1.39</ecNumber>
    </recommendedName>
</protein>
<dbReference type="Gene3D" id="3.40.366.10">
    <property type="entry name" value="Malonyl-Coenzyme A Acyl Carrier Protein, domain 2"/>
    <property type="match status" value="1"/>
</dbReference>
<dbReference type="PANTHER" id="PTHR42681:SF1">
    <property type="entry name" value="MALONYL-COA-ACYL CARRIER PROTEIN TRANSACYLASE, MITOCHONDRIAL"/>
    <property type="match status" value="1"/>
</dbReference>
<feature type="domain" description="Malonyl-CoA:ACP transacylase (MAT)" evidence="5">
    <location>
        <begin position="6"/>
        <end position="275"/>
    </location>
</feature>
<dbReference type="InterPro" id="IPR016035">
    <property type="entry name" value="Acyl_Trfase/lysoPLipase"/>
</dbReference>
<evidence type="ECO:0000313" key="6">
    <source>
        <dbReference type="EMBL" id="MDV7693974.1"/>
    </source>
</evidence>
<dbReference type="RefSeq" id="WP_068807851.1">
    <property type="nucleotide sequence ID" value="NZ_CP158977.1"/>
</dbReference>
<evidence type="ECO:0000256" key="1">
    <source>
        <dbReference type="ARBA" id="ARBA00013258"/>
    </source>
</evidence>
<dbReference type="InterPro" id="IPR050858">
    <property type="entry name" value="Mal-CoA-ACP_Trans/PKS_FabD"/>
</dbReference>
<dbReference type="AlphaFoldDB" id="A0AAP5TA63"/>
<gene>
    <name evidence="7" type="ORF">A7K95_09735</name>
    <name evidence="6" type="ORF">GA842_03575</name>
</gene>
<dbReference type="Pfam" id="PF00698">
    <property type="entry name" value="Acyl_transf_1"/>
    <property type="match status" value="1"/>
</dbReference>
<dbReference type="InterPro" id="IPR016036">
    <property type="entry name" value="Malonyl_transacylase_ACP-bd"/>
</dbReference>
<dbReference type="InterPro" id="IPR001227">
    <property type="entry name" value="Ac_transferase_dom_sf"/>
</dbReference>
<dbReference type="Proteomes" id="UP000077280">
    <property type="component" value="Unassembled WGS sequence"/>
</dbReference>
<evidence type="ECO:0000256" key="2">
    <source>
        <dbReference type="ARBA" id="ARBA00022679"/>
    </source>
</evidence>
<evidence type="ECO:0000313" key="9">
    <source>
        <dbReference type="Proteomes" id="UP001275867"/>
    </source>
</evidence>
<dbReference type="Proteomes" id="UP001275867">
    <property type="component" value="Unassembled WGS sequence"/>
</dbReference>
<accession>A0AAP5TA63</accession>
<dbReference type="EC" id="2.3.1.39" evidence="1"/>
<keyword evidence="2 7" id="KW-0808">Transferase</keyword>
<comment type="caution">
    <text evidence="6">The sequence shown here is derived from an EMBL/GenBank/DDBJ whole genome shotgun (WGS) entry which is preliminary data.</text>
</comment>
<dbReference type="Gene3D" id="3.30.70.250">
    <property type="entry name" value="Malonyl-CoA ACP transacylase, ACP-binding"/>
    <property type="match status" value="1"/>
</dbReference>
<dbReference type="EMBL" id="LXND01000076">
    <property type="protein sequence ID" value="OAD63413.1"/>
    <property type="molecule type" value="Genomic_DNA"/>
</dbReference>
<evidence type="ECO:0000259" key="5">
    <source>
        <dbReference type="SMART" id="SM00827"/>
    </source>
</evidence>
<dbReference type="SUPFAM" id="SSF52151">
    <property type="entry name" value="FabD/lysophospholipase-like"/>
    <property type="match status" value="1"/>
</dbReference>
<dbReference type="SMART" id="SM00827">
    <property type="entry name" value="PKS_AT"/>
    <property type="match status" value="1"/>
</dbReference>
<dbReference type="GO" id="GO:0005829">
    <property type="term" value="C:cytosol"/>
    <property type="evidence" value="ECO:0007669"/>
    <property type="project" value="TreeGrafter"/>
</dbReference>
<comment type="catalytic activity">
    <reaction evidence="4">
        <text>holo-[ACP] + malonyl-CoA = malonyl-[ACP] + CoA</text>
        <dbReference type="Rhea" id="RHEA:41792"/>
        <dbReference type="Rhea" id="RHEA-COMP:9623"/>
        <dbReference type="Rhea" id="RHEA-COMP:9685"/>
        <dbReference type="ChEBI" id="CHEBI:57287"/>
        <dbReference type="ChEBI" id="CHEBI:57384"/>
        <dbReference type="ChEBI" id="CHEBI:64479"/>
        <dbReference type="ChEBI" id="CHEBI:78449"/>
        <dbReference type="EC" id="2.3.1.39"/>
    </reaction>
</comment>
<keyword evidence="8" id="KW-1185">Reference proteome</keyword>
<dbReference type="SUPFAM" id="SSF55048">
    <property type="entry name" value="Probable ACP-binding domain of malonyl-CoA ACP transacylase"/>
    <property type="match status" value="1"/>
</dbReference>
<dbReference type="InterPro" id="IPR014043">
    <property type="entry name" value="Acyl_transferase_dom"/>
</dbReference>
<evidence type="ECO:0000256" key="3">
    <source>
        <dbReference type="ARBA" id="ARBA00023315"/>
    </source>
</evidence>
<reference evidence="7 8" key="1">
    <citation type="submission" date="2016-05" db="EMBL/GenBank/DDBJ databases">
        <title>Draft genome sequence of Pediococcus parvulus 2.6, a probiotic beta-glucan producer strain.</title>
        <authorList>
            <person name="Mohedano M.L."/>
            <person name="Perez-Ramos A."/>
            <person name="Duenas M.T."/>
            <person name="Lamontanara A."/>
            <person name="Orru L."/>
            <person name="Spano G."/>
            <person name="Capozzi V."/>
            <person name="Lopez P."/>
        </authorList>
    </citation>
    <scope>NUCLEOTIDE SEQUENCE [LARGE SCALE GENOMIC DNA]</scope>
    <source>
        <strain evidence="7 8">2.6</strain>
    </source>
</reference>
<proteinExistence type="predicted"/>
<keyword evidence="3 6" id="KW-0012">Acyltransferase</keyword>
<evidence type="ECO:0000256" key="4">
    <source>
        <dbReference type="ARBA" id="ARBA00048462"/>
    </source>
</evidence>
<dbReference type="PANTHER" id="PTHR42681">
    <property type="entry name" value="MALONYL-COA-ACYL CARRIER PROTEIN TRANSACYLASE, MITOCHONDRIAL"/>
    <property type="match status" value="1"/>
</dbReference>
<dbReference type="GO" id="GO:0004314">
    <property type="term" value="F:[acyl-carrier-protein] S-malonyltransferase activity"/>
    <property type="evidence" value="ECO:0007669"/>
    <property type="project" value="UniProtKB-EC"/>
</dbReference>
<reference evidence="6" key="2">
    <citation type="submission" date="2019-10" db="EMBL/GenBank/DDBJ databases">
        <title>Malate fermentation in French cider.</title>
        <authorList>
            <person name="Cousin F.J."/>
            <person name="Medina Fernandez S."/>
            <person name="Misery B."/>
            <person name="Laplace J.-M."/>
            <person name="Cretenet M."/>
        </authorList>
    </citation>
    <scope>NUCLEOTIDE SEQUENCE</scope>
    <source>
        <strain evidence="6">UCMA15901</strain>
    </source>
</reference>
<evidence type="ECO:0000313" key="8">
    <source>
        <dbReference type="Proteomes" id="UP000077280"/>
    </source>
</evidence>
<dbReference type="EMBL" id="WERX01000008">
    <property type="protein sequence ID" value="MDV7693974.1"/>
    <property type="molecule type" value="Genomic_DNA"/>
</dbReference>
<organism evidence="6 9">
    <name type="scientific">Pediococcus parvulus</name>
    <dbReference type="NCBI Taxonomy" id="54062"/>
    <lineage>
        <taxon>Bacteria</taxon>
        <taxon>Bacillati</taxon>
        <taxon>Bacillota</taxon>
        <taxon>Bacilli</taxon>
        <taxon>Lactobacillales</taxon>
        <taxon>Lactobacillaceae</taxon>
        <taxon>Pediococcus</taxon>
    </lineage>
</organism>
<sequence>MKTLWMFPGQGSQRQGMLTKVDPLLKKKVTELTGIELQDTNQGYQDSVQIQLSILILQMDQVAKLKALSWQPNLVAGHSLGVFAAAYAAGVISQEDAIKTVALRAKLMQNAYPHDYGMGVIVGLLRKEVTQIVDDTFDESSPVYVSNQNSQLQVTVSGNIAGIQTVLDRAKAQGAQKAKLLRVPVPSHSPLMRGVAKKLTEALKNVNLEKPNCIYLADYNGHASKNIKNVTYDLGNNLSYPVYWDVMMDIAKEYLTDSSVEFSPGHVMTNLLKAKDPEIKSIALADMAFEDAEFLLNKWAK</sequence>